<protein>
    <recommendedName>
        <fullName evidence="8">Nickel/cobalt efflux system</fullName>
    </recommendedName>
</protein>
<evidence type="ECO:0000313" key="9">
    <source>
        <dbReference type="EMBL" id="UNO47699.1"/>
    </source>
</evidence>
<evidence type="ECO:0000256" key="6">
    <source>
        <dbReference type="ARBA" id="ARBA00022989"/>
    </source>
</evidence>
<dbReference type="Pfam" id="PF03824">
    <property type="entry name" value="NicO"/>
    <property type="match status" value="1"/>
</dbReference>
<accession>A0A9E6ZLQ9</accession>
<evidence type="ECO:0000256" key="5">
    <source>
        <dbReference type="ARBA" id="ARBA00022692"/>
    </source>
</evidence>
<feature type="transmembrane region" description="Helical" evidence="8">
    <location>
        <begin position="45"/>
        <end position="67"/>
    </location>
</feature>
<feature type="transmembrane region" description="Helical" evidence="8">
    <location>
        <begin position="166"/>
        <end position="192"/>
    </location>
</feature>
<dbReference type="InterPro" id="IPR011541">
    <property type="entry name" value="Ni/Co_transpt_high_affinity"/>
</dbReference>
<proteinExistence type="inferred from homology"/>
<dbReference type="GO" id="GO:0005886">
    <property type="term" value="C:plasma membrane"/>
    <property type="evidence" value="ECO:0007669"/>
    <property type="project" value="UniProtKB-SubCell"/>
</dbReference>
<keyword evidence="4" id="KW-0533">Nickel</keyword>
<keyword evidence="3 8" id="KW-0813">Transport</keyword>
<evidence type="ECO:0000256" key="1">
    <source>
        <dbReference type="ARBA" id="ARBA00004127"/>
    </source>
</evidence>
<keyword evidence="10" id="KW-1185">Reference proteome</keyword>
<dbReference type="AlphaFoldDB" id="T0BR76"/>
<evidence type="ECO:0000256" key="4">
    <source>
        <dbReference type="ARBA" id="ARBA00022596"/>
    </source>
</evidence>
<dbReference type="GO" id="GO:0012505">
    <property type="term" value="C:endomembrane system"/>
    <property type="evidence" value="ECO:0007669"/>
    <property type="project" value="UniProtKB-SubCell"/>
</dbReference>
<dbReference type="OrthoDB" id="9776706at2"/>
<dbReference type="EMBL" id="CP080467">
    <property type="protein sequence ID" value="UNO47699.1"/>
    <property type="molecule type" value="Genomic_DNA"/>
</dbReference>
<sequence length="264" mass="28926">MASVSLIFLVLILGLRHGLDADHLAFIDGQTRYNWRVGSPIARWVGTLFSFGHGLVVACVAVILGMVSRHFQFPAYFDVISTWVSVLMLLLLGSLNIVNLLRQNSQSDSFQITGVKGKVLPKFARETTNPFVIIAVGGMFALAADTVSQTSLWAIAAGHTVRYMPLILGLVFMVGMMTTDTVDSLIAFRMISHSSKLGQSASRIMGWIIVILAYGVSVYEILLLFAPSMEIDFETIGIISFVIIVCCYLAGVMTVKKQKRISVE</sequence>
<dbReference type="RefSeq" id="WP_021297724.1">
    <property type="nucleotide sequence ID" value="NZ_AURB01000159.1"/>
</dbReference>
<dbReference type="KEGG" id="aaco:K1I37_13480"/>
<dbReference type="PANTHER" id="PTHR31611">
    <property type="entry name" value="HIGH-AFFINITY NICKEL TRANSPORT PROTEIN NIC1"/>
    <property type="match status" value="1"/>
</dbReference>
<dbReference type="STRING" id="1356854.N007_13355"/>
<dbReference type="Proteomes" id="UP000829401">
    <property type="component" value="Chromosome"/>
</dbReference>
<evidence type="ECO:0000256" key="3">
    <source>
        <dbReference type="ARBA" id="ARBA00022448"/>
    </source>
</evidence>
<keyword evidence="6 8" id="KW-1133">Transmembrane helix</keyword>
<name>T0BR76_ALIAG</name>
<gene>
    <name evidence="9" type="ORF">K1I37_13480</name>
</gene>
<comment type="similarity">
    <text evidence="2 8">Belongs to the NiCoT transporter (TC 2.A.52) family.</text>
</comment>
<feature type="transmembrane region" description="Helical" evidence="8">
    <location>
        <begin position="238"/>
        <end position="255"/>
    </location>
</feature>
<dbReference type="InterPro" id="IPR004688">
    <property type="entry name" value="Ni/Co_transpt"/>
</dbReference>
<keyword evidence="7 8" id="KW-0472">Membrane</keyword>
<reference evidence="10" key="1">
    <citation type="journal article" date="2022" name="G3 (Bethesda)">
        <title>Unveiling the complete genome sequence of Alicyclobacillus acidoterrestris DSM 3922T, a taint-producing strain.</title>
        <authorList>
            <person name="Leonardo I.C."/>
            <person name="Barreto Crespo M.T."/>
            <person name="Gaspar F.B."/>
        </authorList>
    </citation>
    <scope>NUCLEOTIDE SEQUENCE [LARGE SCALE GENOMIC DNA]</scope>
    <source>
        <strain evidence="10">DSM 3922</strain>
    </source>
</reference>
<keyword evidence="5 8" id="KW-0812">Transmembrane</keyword>
<comment type="subcellular location">
    <subcellularLocation>
        <location evidence="8">Cell membrane</location>
        <topology evidence="8">Multi-pass membrane protein</topology>
    </subcellularLocation>
    <subcellularLocation>
        <location evidence="1">Endomembrane system</location>
        <topology evidence="1">Multi-pass membrane protein</topology>
    </subcellularLocation>
</comment>
<evidence type="ECO:0000256" key="8">
    <source>
        <dbReference type="RuleBase" id="RU362101"/>
    </source>
</evidence>
<feature type="transmembrane region" description="Helical" evidence="8">
    <location>
        <begin position="79"/>
        <end position="101"/>
    </location>
</feature>
<dbReference type="eggNOG" id="COG3376">
    <property type="taxonomic scope" value="Bacteria"/>
</dbReference>
<dbReference type="GO" id="GO:0015099">
    <property type="term" value="F:nickel cation transmembrane transporter activity"/>
    <property type="evidence" value="ECO:0007669"/>
    <property type="project" value="UniProtKB-UniRule"/>
</dbReference>
<evidence type="ECO:0000256" key="2">
    <source>
        <dbReference type="ARBA" id="ARBA00010892"/>
    </source>
</evidence>
<dbReference type="PANTHER" id="PTHR31611:SF0">
    <property type="entry name" value="HIGH-AFFINITY NICKEL TRANSPORT PROTEIN NIC1"/>
    <property type="match status" value="1"/>
</dbReference>
<evidence type="ECO:0000313" key="10">
    <source>
        <dbReference type="Proteomes" id="UP000829401"/>
    </source>
</evidence>
<evidence type="ECO:0000256" key="7">
    <source>
        <dbReference type="ARBA" id="ARBA00023136"/>
    </source>
</evidence>
<feature type="transmembrane region" description="Helical" evidence="8">
    <location>
        <begin position="204"/>
        <end position="226"/>
    </location>
</feature>
<accession>T0BR76</accession>
<organism evidence="9 10">
    <name type="scientific">Alicyclobacillus acidoterrestris (strain ATCC 49025 / DSM 3922 / CIP 106132 / NCIMB 13137 / GD3B)</name>
    <dbReference type="NCBI Taxonomy" id="1356854"/>
    <lineage>
        <taxon>Bacteria</taxon>
        <taxon>Bacillati</taxon>
        <taxon>Bacillota</taxon>
        <taxon>Bacilli</taxon>
        <taxon>Bacillales</taxon>
        <taxon>Alicyclobacillaceae</taxon>
        <taxon>Alicyclobacillus</taxon>
    </lineage>
</organism>